<proteinExistence type="predicted"/>
<sequence length="534" mass="58381">MGTLWKGGTIYTMLRDSHTVEAVYTEGGAIRDAGRLDELERTYRGKINEVRDLGGAAMFPGFVDSHMHLIGHGETFLKLQLGGCRSRDEVLEAVKKQASVLPKGMWILGEGWNENEWDDPGKPERGLLDDAAPEHPVLLRRVCRHMMAANTAALQAAGIDDDLPDPAGGVLERDAHGRLNGILKESAQDLVLRAVPGPTDEYLEAALAAAIEDCWAKGLTGGHTEDLSYYGSCSRTMRAFDRVIHGRQKHFRAHLLVHHLALDEWLAAGRGEQIRSPLLEFGAMKLFADGALGGRTALLSRPYADDPSTSGVAVHAEPELDRLVMKARAHGMAVAAHAIGDGAAELVLAHLEKHPCPDGKRDRLIHGQILRPGLVARMKRLPVITDIQPSFVASDFPWVMERIGDPGERLVYAWRTLLEQGIPCAGGSDAPIEKVSPLEGIHAAVTRTKPFQDTVYGEKERLNMYEAIALYTSESAYAGGHESDRGMIEKGYAADFTILRRDPFHEDPDVLLQDIVQMTVVNGNVVYEGRGGSE</sequence>
<dbReference type="InterPro" id="IPR033932">
    <property type="entry name" value="YtcJ-like"/>
</dbReference>
<dbReference type="InterPro" id="IPR013108">
    <property type="entry name" value="Amidohydro_3"/>
</dbReference>
<dbReference type="Gene3D" id="3.10.310.70">
    <property type="match status" value="1"/>
</dbReference>
<dbReference type="Pfam" id="PF07969">
    <property type="entry name" value="Amidohydro_3"/>
    <property type="match status" value="1"/>
</dbReference>
<comment type="caution">
    <text evidence="2">The sequence shown here is derived from an EMBL/GenBank/DDBJ whole genome shotgun (WGS) entry which is preliminary data.</text>
</comment>
<dbReference type="EMBL" id="BORW01000004">
    <property type="protein sequence ID" value="GIO66541.1"/>
    <property type="molecule type" value="Genomic_DNA"/>
</dbReference>
<accession>A0ABQ4LUW2</accession>
<name>A0ABQ4LUW2_9BACL</name>
<keyword evidence="3" id="KW-1185">Reference proteome</keyword>
<dbReference type="InterPro" id="IPR032466">
    <property type="entry name" value="Metal_Hydrolase"/>
</dbReference>
<dbReference type="CDD" id="cd01300">
    <property type="entry name" value="YtcJ_like"/>
    <property type="match status" value="1"/>
</dbReference>
<dbReference type="PANTHER" id="PTHR22642">
    <property type="entry name" value="IMIDAZOLONEPROPIONASE"/>
    <property type="match status" value="1"/>
</dbReference>
<dbReference type="Proteomes" id="UP000680638">
    <property type="component" value="Unassembled WGS sequence"/>
</dbReference>
<gene>
    <name evidence="2" type="primary">ytcJ</name>
    <name evidence="2" type="ORF">J21TS3_13620</name>
</gene>
<dbReference type="PANTHER" id="PTHR22642:SF2">
    <property type="entry name" value="PROTEIN LONG AFTER FAR-RED 3"/>
    <property type="match status" value="1"/>
</dbReference>
<protein>
    <submittedName>
        <fullName evidence="2">Amidohydrolase YtcJ</fullName>
    </submittedName>
</protein>
<evidence type="ECO:0000313" key="3">
    <source>
        <dbReference type="Proteomes" id="UP000680638"/>
    </source>
</evidence>
<evidence type="ECO:0000259" key="1">
    <source>
        <dbReference type="Pfam" id="PF07969"/>
    </source>
</evidence>
<dbReference type="SUPFAM" id="SSF51338">
    <property type="entry name" value="Composite domain of metallo-dependent hydrolases"/>
    <property type="match status" value="1"/>
</dbReference>
<organism evidence="2 3">
    <name type="scientific">Paenibacillus cookii</name>
    <dbReference type="NCBI Taxonomy" id="157839"/>
    <lineage>
        <taxon>Bacteria</taxon>
        <taxon>Bacillati</taxon>
        <taxon>Bacillota</taxon>
        <taxon>Bacilli</taxon>
        <taxon>Bacillales</taxon>
        <taxon>Paenibacillaceae</taxon>
        <taxon>Paenibacillus</taxon>
    </lineage>
</organism>
<evidence type="ECO:0000313" key="2">
    <source>
        <dbReference type="EMBL" id="GIO66541.1"/>
    </source>
</evidence>
<dbReference type="InterPro" id="IPR011059">
    <property type="entry name" value="Metal-dep_hydrolase_composite"/>
</dbReference>
<reference evidence="2 3" key="1">
    <citation type="submission" date="2021-03" db="EMBL/GenBank/DDBJ databases">
        <title>Antimicrobial resistance genes in bacteria isolated from Japanese honey, and their potential for conferring macrolide and lincosamide resistance in the American foulbrood pathogen Paenibacillus larvae.</title>
        <authorList>
            <person name="Okamoto M."/>
            <person name="Kumagai M."/>
            <person name="Kanamori H."/>
            <person name="Takamatsu D."/>
        </authorList>
    </citation>
    <scope>NUCLEOTIDE SEQUENCE [LARGE SCALE GENOMIC DNA]</scope>
    <source>
        <strain evidence="2 3">J21TS3</strain>
    </source>
</reference>
<dbReference type="Gene3D" id="2.30.40.10">
    <property type="entry name" value="Urease, subunit C, domain 1"/>
    <property type="match status" value="1"/>
</dbReference>
<dbReference type="RefSeq" id="WP_212948538.1">
    <property type="nucleotide sequence ID" value="NZ_BORW01000004.1"/>
</dbReference>
<feature type="domain" description="Amidohydrolase 3" evidence="1">
    <location>
        <begin position="49"/>
        <end position="527"/>
    </location>
</feature>
<dbReference type="SUPFAM" id="SSF51556">
    <property type="entry name" value="Metallo-dependent hydrolases"/>
    <property type="match status" value="1"/>
</dbReference>
<dbReference type="Gene3D" id="3.20.20.140">
    <property type="entry name" value="Metal-dependent hydrolases"/>
    <property type="match status" value="1"/>
</dbReference>